<gene>
    <name evidence="11" type="ORF">CUJ83_11895</name>
</gene>
<dbReference type="Proteomes" id="UP001320159">
    <property type="component" value="Unassembled WGS sequence"/>
</dbReference>
<organism evidence="11 12">
    <name type="scientific">Methanooceanicella nereidis</name>
    <dbReference type="NCBI Taxonomy" id="2052831"/>
    <lineage>
        <taxon>Archaea</taxon>
        <taxon>Methanobacteriati</taxon>
        <taxon>Methanobacteriota</taxon>
        <taxon>Stenosarchaea group</taxon>
        <taxon>Methanomicrobia</taxon>
        <taxon>Methanocellales</taxon>
        <taxon>Methanocellaceae</taxon>
        <taxon>Methanooceanicella</taxon>
    </lineage>
</organism>
<comment type="catalytic activity">
    <reaction evidence="9">
        <text>O-phospho-L-threonine + H(+) = (R)-1-aminopropan-2-yl phosphate + CO2</text>
        <dbReference type="Rhea" id="RHEA:11492"/>
        <dbReference type="ChEBI" id="CHEBI:15378"/>
        <dbReference type="ChEBI" id="CHEBI:16526"/>
        <dbReference type="ChEBI" id="CHEBI:58563"/>
        <dbReference type="ChEBI" id="CHEBI:58675"/>
        <dbReference type="EC" id="4.1.1.81"/>
    </reaction>
</comment>
<comment type="pathway">
    <text evidence="3">Cofactor biosynthesis; adenosylcobalamin biosynthesis.</text>
</comment>
<dbReference type="EC" id="4.1.1.81" evidence="4"/>
<keyword evidence="12" id="KW-1185">Reference proteome</keyword>
<evidence type="ECO:0000259" key="10">
    <source>
        <dbReference type="Pfam" id="PF00155"/>
    </source>
</evidence>
<dbReference type="Gene3D" id="3.40.640.10">
    <property type="entry name" value="Type I PLP-dependent aspartate aminotransferase-like (Major domain)"/>
    <property type="match status" value="1"/>
</dbReference>
<comment type="function">
    <text evidence="2">Decarboxylates L-threonine-O-3-phosphate to yield (R)-1-amino-2-propanol O-2-phosphate, the precursor for the linkage between the nucleotide loop and the corrin ring in cobalamin.</text>
</comment>
<dbReference type="Pfam" id="PF00155">
    <property type="entry name" value="Aminotran_1_2"/>
    <property type="match status" value="1"/>
</dbReference>
<evidence type="ECO:0000256" key="9">
    <source>
        <dbReference type="ARBA" id="ARBA00048531"/>
    </source>
</evidence>
<dbReference type="InterPro" id="IPR004838">
    <property type="entry name" value="NHTrfase_class1_PyrdxlP-BS"/>
</dbReference>
<keyword evidence="5" id="KW-0169">Cobalamin biosynthesis</keyword>
<dbReference type="AlphaFoldDB" id="A0AAP2RFM2"/>
<reference evidence="11 12" key="1">
    <citation type="submission" date="2017-11" db="EMBL/GenBank/DDBJ databases">
        <title>Isolation and Characterization of Family Methanocellaceae Species from Potential Methane Hydrate Area Offshore Southwestern Taiwan.</title>
        <authorList>
            <person name="Zhang W.-L."/>
            <person name="Chen W.-C."/>
            <person name="Lai M.-C."/>
            <person name="Chen S.-C."/>
        </authorList>
    </citation>
    <scope>NUCLEOTIDE SEQUENCE [LARGE SCALE GENOMIC DNA]</scope>
    <source>
        <strain evidence="11 12">CWC-04</strain>
    </source>
</reference>
<dbReference type="InterPro" id="IPR015422">
    <property type="entry name" value="PyrdxlP-dep_Trfase_small"/>
</dbReference>
<evidence type="ECO:0000256" key="6">
    <source>
        <dbReference type="ARBA" id="ARBA00022898"/>
    </source>
</evidence>
<dbReference type="InterPro" id="IPR015421">
    <property type="entry name" value="PyrdxlP-dep_Trfase_major"/>
</dbReference>
<evidence type="ECO:0000256" key="7">
    <source>
        <dbReference type="ARBA" id="ARBA00023239"/>
    </source>
</evidence>
<evidence type="ECO:0000256" key="4">
    <source>
        <dbReference type="ARBA" id="ARBA00012285"/>
    </source>
</evidence>
<dbReference type="InterPro" id="IPR004839">
    <property type="entry name" value="Aminotransferase_I/II_large"/>
</dbReference>
<evidence type="ECO:0000256" key="3">
    <source>
        <dbReference type="ARBA" id="ARBA00004953"/>
    </source>
</evidence>
<proteinExistence type="predicted"/>
<dbReference type="InterPro" id="IPR005860">
    <property type="entry name" value="CobD"/>
</dbReference>
<feature type="domain" description="Aminotransferase class I/classII large" evidence="10">
    <location>
        <begin position="34"/>
        <end position="359"/>
    </location>
</feature>
<evidence type="ECO:0000256" key="8">
    <source>
        <dbReference type="ARBA" id="ARBA00029996"/>
    </source>
</evidence>
<dbReference type="CDD" id="cd00609">
    <property type="entry name" value="AAT_like"/>
    <property type="match status" value="1"/>
</dbReference>
<comment type="caution">
    <text evidence="11">The sequence shown here is derived from an EMBL/GenBank/DDBJ whole genome shotgun (WGS) entry which is preliminary data.</text>
</comment>
<dbReference type="Gene3D" id="3.90.1150.10">
    <property type="entry name" value="Aspartate Aminotransferase, domain 1"/>
    <property type="match status" value="1"/>
</dbReference>
<evidence type="ECO:0000256" key="5">
    <source>
        <dbReference type="ARBA" id="ARBA00022573"/>
    </source>
</evidence>
<dbReference type="RefSeq" id="WP_230742556.1">
    <property type="nucleotide sequence ID" value="NZ_PGCK01000010.1"/>
</dbReference>
<dbReference type="GO" id="GO:0030170">
    <property type="term" value="F:pyridoxal phosphate binding"/>
    <property type="evidence" value="ECO:0007669"/>
    <property type="project" value="InterPro"/>
</dbReference>
<dbReference type="PANTHER" id="PTHR42885:SF1">
    <property type="entry name" value="THREONINE-PHOSPHATE DECARBOXYLASE"/>
    <property type="match status" value="1"/>
</dbReference>
<evidence type="ECO:0000256" key="1">
    <source>
        <dbReference type="ARBA" id="ARBA00001933"/>
    </source>
</evidence>
<evidence type="ECO:0000313" key="11">
    <source>
        <dbReference type="EMBL" id="MCD1295700.1"/>
    </source>
</evidence>
<name>A0AAP2RFM2_9EURY</name>
<sequence>MFKVRKELQGLAPCAHGGKLQEIAEQNGFSESEFLDFSVNINPYQPMDVRDVIAKAYGSVSRYPDNRYERFKRSAAKFTGARMENIVPGNGSTEIIRLLAESILERGDLIAIPCPTFGEYEQQCRLFGANIRYVRYSDLIKKEYWHLNGCVATFLCNPNNPDGVLLPAEDVLSIADHCKKNGIILVVDEAFIDLADPGQSVAKYVEKYDNLFVMRSLTKCFAIPGFRLGFGITNAETAGILNVARVTWNLSSIASEVGIYYMENSHAYLDVSRSYITRERDWLMKNISAIEGLNAYPSTVNYFLVDVSGTGMNCPEFASRILKEKIIVRECNSFRMLGESFIRLAVRTREENDRLVQALKNVAGA</sequence>
<keyword evidence="6" id="KW-0663">Pyridoxal phosphate</keyword>
<dbReference type="PANTHER" id="PTHR42885">
    <property type="entry name" value="HISTIDINOL-PHOSPHATE AMINOTRANSFERASE-RELATED"/>
    <property type="match status" value="1"/>
</dbReference>
<comment type="cofactor">
    <cofactor evidence="1">
        <name>pyridoxal 5'-phosphate</name>
        <dbReference type="ChEBI" id="CHEBI:597326"/>
    </cofactor>
</comment>
<dbReference type="PROSITE" id="PS00105">
    <property type="entry name" value="AA_TRANSFER_CLASS_1"/>
    <property type="match status" value="1"/>
</dbReference>
<accession>A0AAP2RFM2</accession>
<evidence type="ECO:0000313" key="12">
    <source>
        <dbReference type="Proteomes" id="UP001320159"/>
    </source>
</evidence>
<protein>
    <recommendedName>
        <fullName evidence="4">threonine-phosphate decarboxylase</fullName>
        <ecNumber evidence="4">4.1.1.81</ecNumber>
    </recommendedName>
    <alternativeName>
        <fullName evidence="8">L-threonine-O-3-phosphate decarboxylase</fullName>
    </alternativeName>
</protein>
<dbReference type="EMBL" id="PGCK01000010">
    <property type="protein sequence ID" value="MCD1295700.1"/>
    <property type="molecule type" value="Genomic_DNA"/>
</dbReference>
<dbReference type="InterPro" id="IPR015424">
    <property type="entry name" value="PyrdxlP-dep_Trfase"/>
</dbReference>
<dbReference type="GO" id="GO:0009236">
    <property type="term" value="P:cobalamin biosynthetic process"/>
    <property type="evidence" value="ECO:0007669"/>
    <property type="project" value="UniProtKB-KW"/>
</dbReference>
<keyword evidence="7" id="KW-0456">Lyase</keyword>
<dbReference type="GO" id="GO:0048472">
    <property type="term" value="F:threonine-phosphate decarboxylase activity"/>
    <property type="evidence" value="ECO:0007669"/>
    <property type="project" value="UniProtKB-EC"/>
</dbReference>
<dbReference type="SUPFAM" id="SSF53383">
    <property type="entry name" value="PLP-dependent transferases"/>
    <property type="match status" value="1"/>
</dbReference>
<dbReference type="NCBIfam" id="TIGR01140">
    <property type="entry name" value="L_thr_O3P_dcar"/>
    <property type="match status" value="1"/>
</dbReference>
<evidence type="ECO:0000256" key="2">
    <source>
        <dbReference type="ARBA" id="ARBA00003444"/>
    </source>
</evidence>